<evidence type="ECO:0000313" key="1">
    <source>
        <dbReference type="EMBL" id="QAT65235.1"/>
    </source>
</evidence>
<reference evidence="1 2" key="1">
    <citation type="submission" date="2019-01" db="EMBL/GenBank/DDBJ databases">
        <title>Genome sequence of Bacillus glycinifermentans SRCM103574.</title>
        <authorList>
            <person name="Kong H.-J."/>
            <person name="Jeong S.-Y."/>
            <person name="Jeong D.-Y."/>
        </authorList>
    </citation>
    <scope>NUCLEOTIDE SEQUENCE [LARGE SCALE GENOMIC DNA]</scope>
    <source>
        <strain evidence="1 2">SRCM103574</strain>
    </source>
</reference>
<gene>
    <name evidence="1" type="ORF">EQZ20_10080</name>
</gene>
<dbReference type="InterPro" id="IPR016789">
    <property type="entry name" value="UCP021389"/>
</dbReference>
<dbReference type="KEGG" id="bgy:BGLY_1968"/>
<dbReference type="Proteomes" id="UP000288675">
    <property type="component" value="Chromosome"/>
</dbReference>
<sequence>MRSLITFDMEAELGYIYVLPPSRKSKIESTDELEVNEDIMLDIDSEDRIVGMELFGDTAHALANFAGAKKIYSKSLNKDNNSLIYSFRLSDKEINKTYNAFGISFCFNDDKFQEFVGFDIIDISKYDEKLLDKMTKK</sequence>
<proteinExistence type="predicted"/>
<dbReference type="InterPro" id="IPR019270">
    <property type="entry name" value="DUF2283"/>
</dbReference>
<organism evidence="1 2">
    <name type="scientific">Bacillus glycinifermentans</name>
    <dbReference type="NCBI Taxonomy" id="1664069"/>
    <lineage>
        <taxon>Bacteria</taxon>
        <taxon>Bacillati</taxon>
        <taxon>Bacillota</taxon>
        <taxon>Bacilli</taxon>
        <taxon>Bacillales</taxon>
        <taxon>Bacillaceae</taxon>
        <taxon>Bacillus</taxon>
    </lineage>
</organism>
<dbReference type="RefSeq" id="WP_046132670.1">
    <property type="nucleotide sequence ID" value="NZ_CP035232.1"/>
</dbReference>
<dbReference type="Pfam" id="PF10049">
    <property type="entry name" value="DUF2283"/>
    <property type="match status" value="1"/>
</dbReference>
<protein>
    <submittedName>
        <fullName evidence="1">DUF2283 domain-containing protein</fullName>
    </submittedName>
</protein>
<accession>A0AAJ4D2A8</accession>
<name>A0AAJ4D2A8_9BACI</name>
<dbReference type="AlphaFoldDB" id="A0AAJ4D2A8"/>
<dbReference type="PIRSF" id="PIRSF021389">
    <property type="entry name" value="UCP021389"/>
    <property type="match status" value="1"/>
</dbReference>
<evidence type="ECO:0000313" key="2">
    <source>
        <dbReference type="Proteomes" id="UP000288675"/>
    </source>
</evidence>
<dbReference type="GeneID" id="82853031"/>
<dbReference type="EMBL" id="CP035232">
    <property type="protein sequence ID" value="QAT65235.1"/>
    <property type="molecule type" value="Genomic_DNA"/>
</dbReference>